<dbReference type="EMBL" id="MU864356">
    <property type="protein sequence ID" value="KAK4192046.1"/>
    <property type="molecule type" value="Genomic_DNA"/>
</dbReference>
<comment type="caution">
    <text evidence="1">The sequence shown here is derived from an EMBL/GenBank/DDBJ whole genome shotgun (WGS) entry which is preliminary data.</text>
</comment>
<dbReference type="AlphaFoldDB" id="A0AAN6X2I2"/>
<dbReference type="Proteomes" id="UP001302126">
    <property type="component" value="Unassembled WGS sequence"/>
</dbReference>
<gene>
    <name evidence="1" type="ORF">QBC35DRAFT_470319</name>
</gene>
<reference evidence="1" key="1">
    <citation type="journal article" date="2023" name="Mol. Phylogenet. Evol.">
        <title>Genome-scale phylogeny and comparative genomics of the fungal order Sordariales.</title>
        <authorList>
            <person name="Hensen N."/>
            <person name="Bonometti L."/>
            <person name="Westerberg I."/>
            <person name="Brannstrom I.O."/>
            <person name="Guillou S."/>
            <person name="Cros-Aarteil S."/>
            <person name="Calhoun S."/>
            <person name="Haridas S."/>
            <person name="Kuo A."/>
            <person name="Mondo S."/>
            <person name="Pangilinan J."/>
            <person name="Riley R."/>
            <person name="LaButti K."/>
            <person name="Andreopoulos B."/>
            <person name="Lipzen A."/>
            <person name="Chen C."/>
            <person name="Yan M."/>
            <person name="Daum C."/>
            <person name="Ng V."/>
            <person name="Clum A."/>
            <person name="Steindorff A."/>
            <person name="Ohm R.A."/>
            <person name="Martin F."/>
            <person name="Silar P."/>
            <person name="Natvig D.O."/>
            <person name="Lalanne C."/>
            <person name="Gautier V."/>
            <person name="Ament-Velasquez S.L."/>
            <person name="Kruys A."/>
            <person name="Hutchinson M.I."/>
            <person name="Powell A.J."/>
            <person name="Barry K."/>
            <person name="Miller A.N."/>
            <person name="Grigoriev I.V."/>
            <person name="Debuchy R."/>
            <person name="Gladieux P."/>
            <person name="Hiltunen Thoren M."/>
            <person name="Johannesson H."/>
        </authorList>
    </citation>
    <scope>NUCLEOTIDE SEQUENCE</scope>
    <source>
        <strain evidence="1">PSN309</strain>
    </source>
</reference>
<reference evidence="1" key="2">
    <citation type="submission" date="2023-05" db="EMBL/GenBank/DDBJ databases">
        <authorList>
            <consortium name="Lawrence Berkeley National Laboratory"/>
            <person name="Steindorff A."/>
            <person name="Hensen N."/>
            <person name="Bonometti L."/>
            <person name="Westerberg I."/>
            <person name="Brannstrom I.O."/>
            <person name="Guillou S."/>
            <person name="Cros-Aarteil S."/>
            <person name="Calhoun S."/>
            <person name="Haridas S."/>
            <person name="Kuo A."/>
            <person name="Mondo S."/>
            <person name="Pangilinan J."/>
            <person name="Riley R."/>
            <person name="Labutti K."/>
            <person name="Andreopoulos B."/>
            <person name="Lipzen A."/>
            <person name="Chen C."/>
            <person name="Yanf M."/>
            <person name="Daum C."/>
            <person name="Ng V."/>
            <person name="Clum A."/>
            <person name="Ohm R."/>
            <person name="Martin F."/>
            <person name="Silar P."/>
            <person name="Natvig D."/>
            <person name="Lalanne C."/>
            <person name="Gautier V."/>
            <person name="Ament-Velasquez S.L."/>
            <person name="Kruys A."/>
            <person name="Hutchinson M.I."/>
            <person name="Powell A.J."/>
            <person name="Barry K."/>
            <person name="Miller A.N."/>
            <person name="Grigoriev I.V."/>
            <person name="Debuchy R."/>
            <person name="Gladieux P."/>
            <person name="Thoren M.H."/>
            <person name="Johannesson H."/>
        </authorList>
    </citation>
    <scope>NUCLEOTIDE SEQUENCE</scope>
    <source>
        <strain evidence="1">PSN309</strain>
    </source>
</reference>
<name>A0AAN6X2I2_9PEZI</name>
<proteinExistence type="predicted"/>
<organism evidence="1 2">
    <name type="scientific">Podospora australis</name>
    <dbReference type="NCBI Taxonomy" id="1536484"/>
    <lineage>
        <taxon>Eukaryota</taxon>
        <taxon>Fungi</taxon>
        <taxon>Dikarya</taxon>
        <taxon>Ascomycota</taxon>
        <taxon>Pezizomycotina</taxon>
        <taxon>Sordariomycetes</taxon>
        <taxon>Sordariomycetidae</taxon>
        <taxon>Sordariales</taxon>
        <taxon>Podosporaceae</taxon>
        <taxon>Podospora</taxon>
    </lineage>
</organism>
<sequence>MSHHQQNPVQWQPRLHIRLDLAYVPQYALDLMAVIPPSLQRRCCVFGLMRARHESGNLEDMPNCRRGWMDMKLGKKVSRNLHDEQLDEEKHHPMGWECDILDPMAAIAVLVGKQSEHVCSLGIFSPQQVSQKALGYHTDTPQSSGELKETSISTCIESEAAASLPTAGTSRGLKLHSSSSHPGLGQIPPRPILSLRRLALESGGWIWSTIGLSFRTFSLLAHHNRASLRDDRCIRSSKLSTVTFVQSEC</sequence>
<evidence type="ECO:0000313" key="1">
    <source>
        <dbReference type="EMBL" id="KAK4192046.1"/>
    </source>
</evidence>
<evidence type="ECO:0000313" key="2">
    <source>
        <dbReference type="Proteomes" id="UP001302126"/>
    </source>
</evidence>
<keyword evidence="2" id="KW-1185">Reference proteome</keyword>
<protein>
    <submittedName>
        <fullName evidence="1">Uncharacterized protein</fullName>
    </submittedName>
</protein>
<accession>A0AAN6X2I2</accession>